<dbReference type="PANTHER" id="PTHR35007">
    <property type="entry name" value="INTEGRAL MEMBRANE PROTEIN-RELATED"/>
    <property type="match status" value="1"/>
</dbReference>
<evidence type="ECO:0000256" key="2">
    <source>
        <dbReference type="ARBA" id="ARBA00022475"/>
    </source>
</evidence>
<evidence type="ECO:0000313" key="9">
    <source>
        <dbReference type="Proteomes" id="UP001056455"/>
    </source>
</evidence>
<evidence type="ECO:0000256" key="3">
    <source>
        <dbReference type="ARBA" id="ARBA00022692"/>
    </source>
</evidence>
<evidence type="ECO:0000259" key="7">
    <source>
        <dbReference type="Pfam" id="PF00482"/>
    </source>
</evidence>
<evidence type="ECO:0000256" key="4">
    <source>
        <dbReference type="ARBA" id="ARBA00022989"/>
    </source>
</evidence>
<dbReference type="Proteomes" id="UP001056455">
    <property type="component" value="Chromosome"/>
</dbReference>
<keyword evidence="5 6" id="KW-0472">Membrane</keyword>
<reference evidence="8" key="1">
    <citation type="submission" date="2022-06" db="EMBL/GenBank/DDBJ databases">
        <title>Ornithinimicrobium HY1793.</title>
        <authorList>
            <person name="Huang Y."/>
        </authorList>
    </citation>
    <scope>NUCLEOTIDE SEQUENCE</scope>
    <source>
        <strain evidence="8">HY1793</strain>
    </source>
</reference>
<evidence type="ECO:0000256" key="6">
    <source>
        <dbReference type="SAM" id="Phobius"/>
    </source>
</evidence>
<comment type="subcellular location">
    <subcellularLocation>
        <location evidence="1">Cell membrane</location>
        <topology evidence="1">Multi-pass membrane protein</topology>
    </subcellularLocation>
</comment>
<organism evidence="8 9">
    <name type="scientific">Ornithinimicrobium faecis</name>
    <dbReference type="NCBI Taxonomy" id="2934158"/>
    <lineage>
        <taxon>Bacteria</taxon>
        <taxon>Bacillati</taxon>
        <taxon>Actinomycetota</taxon>
        <taxon>Actinomycetes</taxon>
        <taxon>Micrococcales</taxon>
        <taxon>Ornithinimicrobiaceae</taxon>
        <taxon>Ornithinimicrobium</taxon>
    </lineage>
</organism>
<feature type="domain" description="Type II secretion system protein GspF" evidence="7">
    <location>
        <begin position="160"/>
        <end position="285"/>
    </location>
</feature>
<dbReference type="Pfam" id="PF00482">
    <property type="entry name" value="T2SSF"/>
    <property type="match status" value="1"/>
</dbReference>
<feature type="transmembrane region" description="Helical" evidence="6">
    <location>
        <begin position="122"/>
        <end position="142"/>
    </location>
</feature>
<keyword evidence="4 6" id="KW-1133">Transmembrane helix</keyword>
<dbReference type="EMBL" id="CP099489">
    <property type="protein sequence ID" value="USQ81495.1"/>
    <property type="molecule type" value="Genomic_DNA"/>
</dbReference>
<evidence type="ECO:0000256" key="5">
    <source>
        <dbReference type="ARBA" id="ARBA00023136"/>
    </source>
</evidence>
<feature type="transmembrane region" description="Helical" evidence="6">
    <location>
        <begin position="96"/>
        <end position="116"/>
    </location>
</feature>
<name>A0ABY4YYH0_9MICO</name>
<dbReference type="InterPro" id="IPR018076">
    <property type="entry name" value="T2SS_GspF_dom"/>
</dbReference>
<gene>
    <name evidence="8" type="ORF">NF556_07555</name>
</gene>
<dbReference type="PANTHER" id="PTHR35007:SF2">
    <property type="entry name" value="PILUS ASSEMBLE PROTEIN"/>
    <property type="match status" value="1"/>
</dbReference>
<keyword evidence="3 6" id="KW-0812">Transmembrane</keyword>
<accession>A0ABY4YYH0</accession>
<protein>
    <submittedName>
        <fullName evidence="8">Type II secretion system F family protein</fullName>
    </submittedName>
</protein>
<evidence type="ECO:0000313" key="8">
    <source>
        <dbReference type="EMBL" id="USQ81495.1"/>
    </source>
</evidence>
<proteinExistence type="predicted"/>
<evidence type="ECO:0000256" key="1">
    <source>
        <dbReference type="ARBA" id="ARBA00004651"/>
    </source>
</evidence>
<feature type="transmembrane region" description="Helical" evidence="6">
    <location>
        <begin position="6"/>
        <end position="26"/>
    </location>
</feature>
<sequence>MDNLNTLIFVAAGCVAVALPLLAFAFTARPDAARQQTLHNLNRDISAAAVLEGPQVTGGGLVRLARSLTPMASVRWIDRLLSRAGRPGAWPLERVLVMKVVLTAVVVALGFAVGASNPSFRTVVFVVGFSALAWITPELLLYSRGQERRQSIQEKLPDAMDQLTIAVEAGLGFEAAMAHVARHGEGPLSDELIRTLQDIQVGRPRRMAYSDLAERTQVKDLGRFVRALNQAETNGISIGRVLATQAREMRIRRRQRAEEKAMQIPVKVVFPLILFILPVLFIVVIGPGALGIIEAFS</sequence>
<keyword evidence="9" id="KW-1185">Reference proteome</keyword>
<dbReference type="RefSeq" id="WP_252595010.1">
    <property type="nucleotide sequence ID" value="NZ_CP099489.1"/>
</dbReference>
<keyword evidence="2" id="KW-1003">Cell membrane</keyword>
<feature type="transmembrane region" description="Helical" evidence="6">
    <location>
        <begin position="268"/>
        <end position="293"/>
    </location>
</feature>